<evidence type="ECO:0000313" key="4">
    <source>
        <dbReference type="EMBL" id="NYT48540.1"/>
    </source>
</evidence>
<dbReference type="CDD" id="cd03443">
    <property type="entry name" value="PaaI_thioesterase"/>
    <property type="match status" value="1"/>
</dbReference>
<reference evidence="4 5" key="1">
    <citation type="submission" date="2020-07" db="EMBL/GenBank/DDBJ databases">
        <title>Taxonomic revisions and descriptions of new bacterial species based on genomic comparisons in the high-G+C-content subgroup of the family Alcaligenaceae.</title>
        <authorList>
            <person name="Szabo A."/>
            <person name="Felfoldi T."/>
        </authorList>
    </citation>
    <scope>NUCLEOTIDE SEQUENCE [LARGE SCALE GENOMIC DNA]</scope>
    <source>
        <strain evidence="4 5">LMG 24012</strain>
    </source>
</reference>
<dbReference type="RefSeq" id="WP_180153832.1">
    <property type="nucleotide sequence ID" value="NZ_JACCEM010000002.1"/>
</dbReference>
<dbReference type="EMBL" id="JACCEM010000002">
    <property type="protein sequence ID" value="NYT48540.1"/>
    <property type="molecule type" value="Genomic_DNA"/>
</dbReference>
<dbReference type="InterPro" id="IPR039298">
    <property type="entry name" value="ACOT13"/>
</dbReference>
<comment type="similarity">
    <text evidence="1">Belongs to the thioesterase PaaI family.</text>
</comment>
<dbReference type="InterPro" id="IPR006683">
    <property type="entry name" value="Thioestr_dom"/>
</dbReference>
<sequence length="139" mass="14424">MNELEKLVSDSFHAQGLMRTLGAELALVADGEVHIALPFSPTLSQQHGYVHAGAVTSVVDSACGYAALTKAPAGFEVVTAEFKVNFLRPAIGERFLAIGKVVNAGKLLAVCTGEVRAFTGASAKVVALMQATIVSVGPR</sequence>
<comment type="caution">
    <text evidence="4">The sequence shown here is derived from an EMBL/GenBank/DDBJ whole genome shotgun (WGS) entry which is preliminary data.</text>
</comment>
<dbReference type="Pfam" id="PF03061">
    <property type="entry name" value="4HBT"/>
    <property type="match status" value="1"/>
</dbReference>
<keyword evidence="2" id="KW-0378">Hydrolase</keyword>
<dbReference type="AlphaFoldDB" id="A0A853G0F4"/>
<dbReference type="Proteomes" id="UP000559809">
    <property type="component" value="Unassembled WGS sequence"/>
</dbReference>
<dbReference type="PANTHER" id="PTHR21660:SF1">
    <property type="entry name" value="ACYL-COENZYME A THIOESTERASE 13"/>
    <property type="match status" value="1"/>
</dbReference>
<organism evidence="4 5">
    <name type="scientific">Parapusillimonas granuli</name>
    <dbReference type="NCBI Taxonomy" id="380911"/>
    <lineage>
        <taxon>Bacteria</taxon>
        <taxon>Pseudomonadati</taxon>
        <taxon>Pseudomonadota</taxon>
        <taxon>Betaproteobacteria</taxon>
        <taxon>Burkholderiales</taxon>
        <taxon>Alcaligenaceae</taxon>
        <taxon>Parapusillimonas</taxon>
    </lineage>
</organism>
<protein>
    <submittedName>
        <fullName evidence="4">PaaI family thioesterase</fullName>
    </submittedName>
</protein>
<dbReference type="NCBIfam" id="TIGR00369">
    <property type="entry name" value="unchar_dom_1"/>
    <property type="match status" value="1"/>
</dbReference>
<dbReference type="GO" id="GO:0047617">
    <property type="term" value="F:fatty acyl-CoA hydrolase activity"/>
    <property type="evidence" value="ECO:0007669"/>
    <property type="project" value="InterPro"/>
</dbReference>
<keyword evidence="5" id="KW-1185">Reference proteome</keyword>
<gene>
    <name evidence="4" type="ORF">H0A72_04370</name>
</gene>
<accession>A0A853G0F4</accession>
<dbReference type="InterPro" id="IPR029069">
    <property type="entry name" value="HotDog_dom_sf"/>
</dbReference>
<evidence type="ECO:0000256" key="1">
    <source>
        <dbReference type="ARBA" id="ARBA00008324"/>
    </source>
</evidence>
<dbReference type="SUPFAM" id="SSF54637">
    <property type="entry name" value="Thioesterase/thiol ester dehydrase-isomerase"/>
    <property type="match status" value="1"/>
</dbReference>
<evidence type="ECO:0000313" key="5">
    <source>
        <dbReference type="Proteomes" id="UP000559809"/>
    </source>
</evidence>
<dbReference type="Gene3D" id="3.10.129.10">
    <property type="entry name" value="Hotdog Thioesterase"/>
    <property type="match status" value="1"/>
</dbReference>
<proteinExistence type="inferred from homology"/>
<dbReference type="InterPro" id="IPR003736">
    <property type="entry name" value="PAAI_dom"/>
</dbReference>
<name>A0A853G0F4_9BURK</name>
<evidence type="ECO:0000256" key="2">
    <source>
        <dbReference type="ARBA" id="ARBA00022801"/>
    </source>
</evidence>
<feature type="domain" description="Thioesterase" evidence="3">
    <location>
        <begin position="47"/>
        <end position="120"/>
    </location>
</feature>
<dbReference type="PANTHER" id="PTHR21660">
    <property type="entry name" value="THIOESTERASE SUPERFAMILY MEMBER-RELATED"/>
    <property type="match status" value="1"/>
</dbReference>
<evidence type="ECO:0000259" key="3">
    <source>
        <dbReference type="Pfam" id="PF03061"/>
    </source>
</evidence>